<feature type="repeat" description="ANK" evidence="3">
    <location>
        <begin position="80"/>
        <end position="112"/>
    </location>
</feature>
<dbReference type="SMART" id="SM00248">
    <property type="entry name" value="ANK"/>
    <property type="match status" value="2"/>
</dbReference>
<dbReference type="PANTHER" id="PTHR24166:SF48">
    <property type="entry name" value="PROTEIN VAPYRIN"/>
    <property type="match status" value="1"/>
</dbReference>
<organism evidence="4 5">
    <name type="scientific">Conidiobolus coronatus (strain ATCC 28846 / CBS 209.66 / NRRL 28638)</name>
    <name type="common">Delacroixia coronata</name>
    <dbReference type="NCBI Taxonomy" id="796925"/>
    <lineage>
        <taxon>Eukaryota</taxon>
        <taxon>Fungi</taxon>
        <taxon>Fungi incertae sedis</taxon>
        <taxon>Zoopagomycota</taxon>
        <taxon>Entomophthoromycotina</taxon>
        <taxon>Entomophthoromycetes</taxon>
        <taxon>Entomophthorales</taxon>
        <taxon>Ancylistaceae</taxon>
        <taxon>Conidiobolus</taxon>
    </lineage>
</organism>
<accession>A0A137NWS9</accession>
<evidence type="ECO:0000313" key="5">
    <source>
        <dbReference type="Proteomes" id="UP000070444"/>
    </source>
</evidence>
<dbReference type="Pfam" id="PF00023">
    <property type="entry name" value="Ank"/>
    <property type="match status" value="1"/>
</dbReference>
<feature type="non-terminal residue" evidence="4">
    <location>
        <position position="133"/>
    </location>
</feature>
<dbReference type="InterPro" id="IPR050889">
    <property type="entry name" value="Dendritic_Spine_Reg/Scaffold"/>
</dbReference>
<evidence type="ECO:0000256" key="2">
    <source>
        <dbReference type="ARBA" id="ARBA00023043"/>
    </source>
</evidence>
<feature type="non-terminal residue" evidence="4">
    <location>
        <position position="1"/>
    </location>
</feature>
<dbReference type="OrthoDB" id="370884at2759"/>
<dbReference type="InterPro" id="IPR002110">
    <property type="entry name" value="Ankyrin_rpt"/>
</dbReference>
<evidence type="ECO:0000313" key="4">
    <source>
        <dbReference type="EMBL" id="KXN67202.1"/>
    </source>
</evidence>
<protein>
    <submittedName>
        <fullName evidence="4">Ankyrin repeat protein</fullName>
    </submittedName>
</protein>
<dbReference type="AlphaFoldDB" id="A0A137NWS9"/>
<reference evidence="4 5" key="1">
    <citation type="journal article" date="2015" name="Genome Biol. Evol.">
        <title>Phylogenomic analyses indicate that early fungi evolved digesting cell walls of algal ancestors of land plants.</title>
        <authorList>
            <person name="Chang Y."/>
            <person name="Wang S."/>
            <person name="Sekimoto S."/>
            <person name="Aerts A.L."/>
            <person name="Choi C."/>
            <person name="Clum A."/>
            <person name="LaButti K.M."/>
            <person name="Lindquist E.A."/>
            <person name="Yee Ngan C."/>
            <person name="Ohm R.A."/>
            <person name="Salamov A.A."/>
            <person name="Grigoriev I.V."/>
            <person name="Spatafora J.W."/>
            <person name="Berbee M.L."/>
        </authorList>
    </citation>
    <scope>NUCLEOTIDE SEQUENCE [LARGE SCALE GENOMIC DNA]</scope>
    <source>
        <strain evidence="4 5">NRRL 28638</strain>
    </source>
</reference>
<gene>
    <name evidence="4" type="ORF">CONCODRAFT_28560</name>
</gene>
<dbReference type="STRING" id="796925.A0A137NWS9"/>
<proteinExistence type="predicted"/>
<evidence type="ECO:0000256" key="3">
    <source>
        <dbReference type="PROSITE-ProRule" id="PRU00023"/>
    </source>
</evidence>
<dbReference type="InterPro" id="IPR036770">
    <property type="entry name" value="Ankyrin_rpt-contain_sf"/>
</dbReference>
<sequence>TPLMAASSGGHSEVCRRILINYQTQSPAPQETTGASMQAYLDFKDHTGKTALLLASFQGHSETVKLLLDFRASINLTDIHGWTSLMMASFSGHAEVVDLLLQARADPSATAKRGQTALSLAKQNGHAEVVQIL</sequence>
<keyword evidence="5" id="KW-1185">Reference proteome</keyword>
<dbReference type="EMBL" id="KQ964652">
    <property type="protein sequence ID" value="KXN67202.1"/>
    <property type="molecule type" value="Genomic_DNA"/>
</dbReference>
<dbReference type="Proteomes" id="UP000070444">
    <property type="component" value="Unassembled WGS sequence"/>
</dbReference>
<dbReference type="Pfam" id="PF12796">
    <property type="entry name" value="Ank_2"/>
    <property type="match status" value="1"/>
</dbReference>
<feature type="repeat" description="ANK" evidence="3">
    <location>
        <begin position="113"/>
        <end position="133"/>
    </location>
</feature>
<name>A0A137NWS9_CONC2</name>
<dbReference type="PROSITE" id="PS50088">
    <property type="entry name" value="ANK_REPEAT"/>
    <property type="match status" value="3"/>
</dbReference>
<feature type="repeat" description="ANK" evidence="3">
    <location>
        <begin position="47"/>
        <end position="79"/>
    </location>
</feature>
<dbReference type="OMA" id="HAGHRDI"/>
<evidence type="ECO:0000256" key="1">
    <source>
        <dbReference type="ARBA" id="ARBA00022737"/>
    </source>
</evidence>
<keyword evidence="1" id="KW-0677">Repeat</keyword>
<keyword evidence="2 3" id="KW-0040">ANK repeat</keyword>
<dbReference type="PROSITE" id="PS50297">
    <property type="entry name" value="ANK_REP_REGION"/>
    <property type="match status" value="3"/>
</dbReference>
<dbReference type="SUPFAM" id="SSF48403">
    <property type="entry name" value="Ankyrin repeat"/>
    <property type="match status" value="1"/>
</dbReference>
<dbReference type="PANTHER" id="PTHR24166">
    <property type="entry name" value="ROLLING PEBBLES, ISOFORM B"/>
    <property type="match status" value="1"/>
</dbReference>
<dbReference type="Gene3D" id="1.25.40.20">
    <property type="entry name" value="Ankyrin repeat-containing domain"/>
    <property type="match status" value="2"/>
</dbReference>